<reference evidence="2 3" key="1">
    <citation type="submission" date="2013-11" db="EMBL/GenBank/DDBJ databases">
        <title>The Genome Sequence of Phytophthora parasitica P10297.</title>
        <authorList>
            <consortium name="The Broad Institute Genomics Platform"/>
            <person name="Russ C."/>
            <person name="Tyler B."/>
            <person name="Panabieres F."/>
            <person name="Shan W."/>
            <person name="Tripathy S."/>
            <person name="Grunwald N."/>
            <person name="Machado M."/>
            <person name="Johnson C.S."/>
            <person name="Walker B."/>
            <person name="Young S.K."/>
            <person name="Zeng Q."/>
            <person name="Gargeya S."/>
            <person name="Fitzgerald M."/>
            <person name="Haas B."/>
            <person name="Abouelleil A."/>
            <person name="Allen A.W."/>
            <person name="Alvarado L."/>
            <person name="Arachchi H.M."/>
            <person name="Berlin A.M."/>
            <person name="Chapman S.B."/>
            <person name="Gainer-Dewar J."/>
            <person name="Goldberg J."/>
            <person name="Griggs A."/>
            <person name="Gujja S."/>
            <person name="Hansen M."/>
            <person name="Howarth C."/>
            <person name="Imamovic A."/>
            <person name="Ireland A."/>
            <person name="Larimer J."/>
            <person name="McCowan C."/>
            <person name="Murphy C."/>
            <person name="Pearson M."/>
            <person name="Poon T.W."/>
            <person name="Priest M."/>
            <person name="Roberts A."/>
            <person name="Saif S."/>
            <person name="Shea T."/>
            <person name="Sisk P."/>
            <person name="Sykes S."/>
            <person name="Wortman J."/>
            <person name="Nusbaum C."/>
            <person name="Birren B."/>
        </authorList>
    </citation>
    <scope>NUCLEOTIDE SEQUENCE [LARGE SCALE GENOMIC DNA]</scope>
    <source>
        <strain evidence="2 3">P10297</strain>
    </source>
</reference>
<evidence type="ECO:0000313" key="3">
    <source>
        <dbReference type="Proteomes" id="UP000018948"/>
    </source>
</evidence>
<organism evidence="2 3">
    <name type="scientific">Phytophthora nicotianae P10297</name>
    <dbReference type="NCBI Taxonomy" id="1317064"/>
    <lineage>
        <taxon>Eukaryota</taxon>
        <taxon>Sar</taxon>
        <taxon>Stramenopiles</taxon>
        <taxon>Oomycota</taxon>
        <taxon>Peronosporomycetes</taxon>
        <taxon>Peronosporales</taxon>
        <taxon>Peronosporaceae</taxon>
        <taxon>Phytophthora</taxon>
    </lineage>
</organism>
<evidence type="ECO:0000259" key="1">
    <source>
        <dbReference type="Pfam" id="PF25273"/>
    </source>
</evidence>
<dbReference type="PANTHER" id="PTHR34415">
    <property type="entry name" value="INTEGRASE CATALYTIC DOMAIN-CONTAINING PROTEIN"/>
    <property type="match status" value="1"/>
</dbReference>
<sequence>MAIFSTKNASAVDLRWLVSWFKRFTVSVGDDVPVRVRRKETKEGEIKMYYSNAEYPLLPAYFTWDQLYTVMHNYVEEIALRSGATAAETEAFGEHTTAARRMREEYKSDLSSADDTQAVIIIDFSQNLILPSVSNTPSQSYFLLLRNVNMFGVFYANKNIQYSDVYDESVAVKIPMNQIVVPAGFQKLTFYADNCGGQNKNNFVVRMLLALAHTSLLDEINLKFFVEGHTKNAVDRGFGHVQRQIARADAWTMNQLLGVVKEASSSSALVHIPNQNPIFKVYRDAMEEAYKKLKDIQKYQIFTMREINPGVVP</sequence>
<dbReference type="PANTHER" id="PTHR34415:SF1">
    <property type="entry name" value="INTEGRASE CATALYTIC DOMAIN-CONTAINING PROTEIN"/>
    <property type="match status" value="1"/>
</dbReference>
<dbReference type="AlphaFoldDB" id="W2Y1H9"/>
<gene>
    <name evidence="2" type="ORF">F442_21941</name>
</gene>
<accession>W2Y1H9</accession>
<feature type="domain" description="DUF7869" evidence="1">
    <location>
        <begin position="187"/>
        <end position="306"/>
    </location>
</feature>
<name>W2Y1H9_PHYNI</name>
<dbReference type="EMBL" id="ANIY01004540">
    <property type="protein sequence ID" value="ETP28816.1"/>
    <property type="molecule type" value="Genomic_DNA"/>
</dbReference>
<dbReference type="Pfam" id="PF25273">
    <property type="entry name" value="DUF7869"/>
    <property type="match status" value="1"/>
</dbReference>
<evidence type="ECO:0000313" key="2">
    <source>
        <dbReference type="EMBL" id="ETP28816.1"/>
    </source>
</evidence>
<comment type="caution">
    <text evidence="2">The sequence shown here is derived from an EMBL/GenBank/DDBJ whole genome shotgun (WGS) entry which is preliminary data.</text>
</comment>
<proteinExistence type="predicted"/>
<dbReference type="InterPro" id="IPR057191">
    <property type="entry name" value="DUF7869"/>
</dbReference>
<protein>
    <recommendedName>
        <fullName evidence="1">DUF7869 domain-containing protein</fullName>
    </recommendedName>
</protein>
<dbReference type="Proteomes" id="UP000018948">
    <property type="component" value="Unassembled WGS sequence"/>
</dbReference>